<reference evidence="2 3" key="1">
    <citation type="journal article" date="2015" name="Stand. Genomic Sci.">
        <title>Genomic Encyclopedia of Bacterial and Archaeal Type Strains, Phase III: the genomes of soil and plant-associated and newly described type strains.</title>
        <authorList>
            <person name="Whitman W.B."/>
            <person name="Woyke T."/>
            <person name="Klenk H.P."/>
            <person name="Zhou Y."/>
            <person name="Lilburn T.G."/>
            <person name="Beck B.J."/>
            <person name="De Vos P."/>
            <person name="Vandamme P."/>
            <person name="Eisen J.A."/>
            <person name="Garrity G."/>
            <person name="Hugenholtz P."/>
            <person name="Kyrpides N.C."/>
        </authorList>
    </citation>
    <scope>NUCLEOTIDE SEQUENCE [LARGE SCALE GENOMIC DNA]</scope>
    <source>
        <strain evidence="2 3">CGMCC 1.10116</strain>
    </source>
</reference>
<comment type="caution">
    <text evidence="2">The sequence shown here is derived from an EMBL/GenBank/DDBJ whole genome shotgun (WGS) entry which is preliminary data.</text>
</comment>
<dbReference type="Gene3D" id="3.30.70.1320">
    <property type="entry name" value="Multidrug efflux transporter AcrB pore domain like"/>
    <property type="match status" value="1"/>
</dbReference>
<accession>A0A562QT09</accession>
<evidence type="ECO:0000313" key="3">
    <source>
        <dbReference type="Proteomes" id="UP000315711"/>
    </source>
</evidence>
<keyword evidence="1" id="KW-0472">Membrane</keyword>
<dbReference type="AlphaFoldDB" id="A0A562QT09"/>
<dbReference type="OrthoDB" id="9757876at2"/>
<feature type="transmembrane region" description="Helical" evidence="1">
    <location>
        <begin position="918"/>
        <end position="939"/>
    </location>
</feature>
<dbReference type="RefSeq" id="WP_144448654.1">
    <property type="nucleotide sequence ID" value="NZ_VLKZ01000001.1"/>
</dbReference>
<feature type="transmembrane region" description="Helical" evidence="1">
    <location>
        <begin position="429"/>
        <end position="449"/>
    </location>
</feature>
<dbReference type="Gene3D" id="3.30.2090.10">
    <property type="entry name" value="Multidrug efflux transporter AcrB TolC docking domain, DN and DC subdomains"/>
    <property type="match status" value="2"/>
</dbReference>
<feature type="transmembrane region" description="Helical" evidence="1">
    <location>
        <begin position="384"/>
        <end position="409"/>
    </location>
</feature>
<dbReference type="PANTHER" id="PTHR32063">
    <property type="match status" value="1"/>
</dbReference>
<feature type="transmembrane region" description="Helical" evidence="1">
    <location>
        <begin position="332"/>
        <end position="351"/>
    </location>
</feature>
<dbReference type="Gene3D" id="3.30.70.1430">
    <property type="entry name" value="Multidrug efflux transporter AcrB pore domain"/>
    <property type="match status" value="2"/>
</dbReference>
<dbReference type="InterPro" id="IPR027463">
    <property type="entry name" value="AcrB_DN_DC_subdom"/>
</dbReference>
<feature type="transmembrane region" description="Helical" evidence="1">
    <location>
        <begin position="960"/>
        <end position="979"/>
    </location>
</feature>
<keyword evidence="1" id="KW-0812">Transmembrane</keyword>
<dbReference type="Gene3D" id="1.20.1640.10">
    <property type="entry name" value="Multidrug efflux transporter AcrB transmembrane domain"/>
    <property type="match status" value="2"/>
</dbReference>
<dbReference type="PRINTS" id="PR00702">
    <property type="entry name" value="ACRIFLAVINRP"/>
</dbReference>
<proteinExistence type="predicted"/>
<dbReference type="PANTHER" id="PTHR32063:SF0">
    <property type="entry name" value="SWARMING MOTILITY PROTEIN SWRC"/>
    <property type="match status" value="1"/>
</dbReference>
<feature type="transmembrane region" description="Helical" evidence="1">
    <location>
        <begin position="529"/>
        <end position="548"/>
    </location>
</feature>
<name>A0A562QT09_9BACI</name>
<feature type="transmembrane region" description="Helical" evidence="1">
    <location>
        <begin position="882"/>
        <end position="906"/>
    </location>
</feature>
<dbReference type="SUPFAM" id="SSF82693">
    <property type="entry name" value="Multidrug efflux transporter AcrB pore domain, PN1, PN2, PC1 and PC2 subdomains"/>
    <property type="match status" value="2"/>
</dbReference>
<dbReference type="EMBL" id="VLKZ01000001">
    <property type="protein sequence ID" value="TWI59827.1"/>
    <property type="molecule type" value="Genomic_DNA"/>
</dbReference>
<feature type="transmembrane region" description="Helical" evidence="1">
    <location>
        <begin position="857"/>
        <end position="875"/>
    </location>
</feature>
<protein>
    <submittedName>
        <fullName evidence="2">HAE1 family hydrophobic/amphiphilic exporter-1</fullName>
    </submittedName>
</protein>
<gene>
    <name evidence="2" type="ORF">IQ10_00249</name>
</gene>
<sequence length="1047" mass="112681">MKLVDLSIKRPVGVVMIVVLALVLGVISVRGLVVDLFPEIDFPVAAVTTTYDGAAPEEMEELVTRHIEAAVGSIEGVDSIQSVSSPNSSLVILLFDYGTNIDNAINDMRNRIDQVSGLLPEDANDPTVMKFDPQAIPIMTVSLTGDSLQNLQLVAEDEVQPMLERVPGVGSVTIEGGIEREIRIALNQNQLSNYGITGSQVVQALGGENRAVSAGTVQRGNQELQLRIDGEFTSIQDIENTQISLPNGGTIRVSDVAEVIDTFKDQNMVSLVNGEEVIMFTIMKQSDGNTVQVADGVERVLANLNSSLAERDLQLTKIMDTSTIIRDSINSVVNNLITGGVLSVLVLLLFLRNIRTTLVIGLSIPIAIISTFTLMYFTGQTLNILSMAGLALGIGMMVDSSIVILENIFKKRQEGMLIREAAFVGGSELASSVIASTLTTAVVFLPFVFTSGLAAEMFQPLALTVVFSLTASLICALTLVPMLSSKFLGNAKVSFDGEESDGLVDRGLNKLRDVYTNILRKALNFRKTVVLIVMGLFLGSLALTPLLGTELMPTADDGAVAINVELQVGTQLSETGLVVDQINTVLADYDNIINTNYISIGGGATAGGPVQAVNSHIANLSIQLISSTEREMTTTAFVKEVNDSIENLGIPGTKISVEHTGGGFSTGAPISISITGDDLDVLSDIAQQVVWILEDVDGTINVSSSAAEGRPQVEVVVDRQLANQYGLSYQSVMNEVSLGFNGQVATRYKEDGNEYDVRVLLPEDSTQTVRDLETMMIRNNQGMNVPLTTIASLKQTQGPAEISREDQQRGVQVTSDVAGRDLGSVNRDIQAELSRLSLPDGYAISVGGETEQMTESFVQLGFALVLGIFLIYMVMAVQFESFMYPFIIMFSLPTMIIGAIAGLLVANVPLSMPAMTGLILLAGIVVNNGIILVDYINILRARGMERFEAIVESGRSRLRPILMTTFTTVLGMVPLAMAFGEGAETNQPMAVVVVFGLLSSTVFTLVFVPVMYVIIDNIAMRLKGLFKRKKNEEDLEELEFGEGHEKM</sequence>
<dbReference type="Proteomes" id="UP000315711">
    <property type="component" value="Unassembled WGS sequence"/>
</dbReference>
<evidence type="ECO:0000313" key="2">
    <source>
        <dbReference type="EMBL" id="TWI59827.1"/>
    </source>
</evidence>
<feature type="transmembrane region" description="Helical" evidence="1">
    <location>
        <begin position="461"/>
        <end position="483"/>
    </location>
</feature>
<dbReference type="SUPFAM" id="SSF82866">
    <property type="entry name" value="Multidrug efflux transporter AcrB transmembrane domain"/>
    <property type="match status" value="2"/>
</dbReference>
<keyword evidence="3" id="KW-1185">Reference proteome</keyword>
<dbReference type="GO" id="GO:0005886">
    <property type="term" value="C:plasma membrane"/>
    <property type="evidence" value="ECO:0007669"/>
    <property type="project" value="TreeGrafter"/>
</dbReference>
<keyword evidence="1" id="KW-1133">Transmembrane helix</keyword>
<dbReference type="Gene3D" id="3.30.70.1440">
    <property type="entry name" value="Multidrug efflux transporter AcrB pore domain"/>
    <property type="match status" value="1"/>
</dbReference>
<feature type="transmembrane region" description="Helical" evidence="1">
    <location>
        <begin position="991"/>
        <end position="1015"/>
    </location>
</feature>
<feature type="transmembrane region" description="Helical" evidence="1">
    <location>
        <begin position="358"/>
        <end position="378"/>
    </location>
</feature>
<evidence type="ECO:0000256" key="1">
    <source>
        <dbReference type="SAM" id="Phobius"/>
    </source>
</evidence>
<dbReference type="SUPFAM" id="SSF82714">
    <property type="entry name" value="Multidrug efflux transporter AcrB TolC docking domain, DN and DC subdomains"/>
    <property type="match status" value="2"/>
</dbReference>
<dbReference type="Pfam" id="PF00873">
    <property type="entry name" value="ACR_tran"/>
    <property type="match status" value="1"/>
</dbReference>
<dbReference type="InterPro" id="IPR001036">
    <property type="entry name" value="Acrflvin-R"/>
</dbReference>
<feature type="transmembrane region" description="Helical" evidence="1">
    <location>
        <begin position="12"/>
        <end position="33"/>
    </location>
</feature>
<organism evidence="2 3">
    <name type="scientific">Halalkalibacter nanhaiisediminis</name>
    <dbReference type="NCBI Taxonomy" id="688079"/>
    <lineage>
        <taxon>Bacteria</taxon>
        <taxon>Bacillati</taxon>
        <taxon>Bacillota</taxon>
        <taxon>Bacilli</taxon>
        <taxon>Bacillales</taxon>
        <taxon>Bacillaceae</taxon>
        <taxon>Halalkalibacter</taxon>
    </lineage>
</organism>
<dbReference type="GO" id="GO:0042910">
    <property type="term" value="F:xenobiotic transmembrane transporter activity"/>
    <property type="evidence" value="ECO:0007669"/>
    <property type="project" value="TreeGrafter"/>
</dbReference>